<keyword evidence="3" id="KW-1185">Reference proteome</keyword>
<feature type="compositionally biased region" description="Polar residues" evidence="1">
    <location>
        <begin position="836"/>
        <end position="851"/>
    </location>
</feature>
<dbReference type="EMBL" id="NHTK01006120">
    <property type="protein sequence ID" value="PPQ63504.1"/>
    <property type="molecule type" value="Genomic_DNA"/>
</dbReference>
<dbReference type="STRING" id="181874.A0A409V9R3"/>
<feature type="region of interest" description="Disordered" evidence="1">
    <location>
        <begin position="1276"/>
        <end position="1372"/>
    </location>
</feature>
<feature type="compositionally biased region" description="Polar residues" evidence="1">
    <location>
        <begin position="902"/>
        <end position="914"/>
    </location>
</feature>
<feature type="compositionally biased region" description="Low complexity" evidence="1">
    <location>
        <begin position="1642"/>
        <end position="1659"/>
    </location>
</feature>
<feature type="compositionally biased region" description="Low complexity" evidence="1">
    <location>
        <begin position="26"/>
        <end position="35"/>
    </location>
</feature>
<evidence type="ECO:0000313" key="3">
    <source>
        <dbReference type="Proteomes" id="UP000284842"/>
    </source>
</evidence>
<name>A0A409V9R3_9AGAR</name>
<dbReference type="InParanoid" id="A0A409V9R3"/>
<feature type="compositionally biased region" description="Low complexity" evidence="1">
    <location>
        <begin position="372"/>
        <end position="386"/>
    </location>
</feature>
<feature type="compositionally biased region" description="Polar residues" evidence="1">
    <location>
        <begin position="388"/>
        <end position="400"/>
    </location>
</feature>
<feature type="compositionally biased region" description="Polar residues" evidence="1">
    <location>
        <begin position="155"/>
        <end position="167"/>
    </location>
</feature>
<feature type="compositionally biased region" description="Basic and acidic residues" evidence="1">
    <location>
        <begin position="1327"/>
        <end position="1337"/>
    </location>
</feature>
<feature type="region of interest" description="Disordered" evidence="1">
    <location>
        <begin position="270"/>
        <end position="291"/>
    </location>
</feature>
<feature type="compositionally biased region" description="Low complexity" evidence="1">
    <location>
        <begin position="747"/>
        <end position="763"/>
    </location>
</feature>
<feature type="compositionally biased region" description="Polar residues" evidence="1">
    <location>
        <begin position="39"/>
        <end position="76"/>
    </location>
</feature>
<accession>A0A409V9R3</accession>
<feature type="compositionally biased region" description="Basic and acidic residues" evidence="1">
    <location>
        <begin position="504"/>
        <end position="518"/>
    </location>
</feature>
<gene>
    <name evidence="2" type="ORF">CVT24_004732</name>
</gene>
<evidence type="ECO:0000256" key="1">
    <source>
        <dbReference type="SAM" id="MobiDB-lite"/>
    </source>
</evidence>
<feature type="region of interest" description="Disordered" evidence="1">
    <location>
        <begin position="1437"/>
        <end position="1488"/>
    </location>
</feature>
<protein>
    <submittedName>
        <fullName evidence="2">Uncharacterized protein</fullName>
    </submittedName>
</protein>
<dbReference type="OrthoDB" id="2504896at2759"/>
<feature type="compositionally biased region" description="Polar residues" evidence="1">
    <location>
        <begin position="1"/>
        <end position="17"/>
    </location>
</feature>
<feature type="compositionally biased region" description="Low complexity" evidence="1">
    <location>
        <begin position="115"/>
        <end position="137"/>
    </location>
</feature>
<feature type="region of interest" description="Disordered" evidence="1">
    <location>
        <begin position="708"/>
        <end position="811"/>
    </location>
</feature>
<reference evidence="2 3" key="1">
    <citation type="journal article" date="2018" name="Evol. Lett.">
        <title>Horizontal gene cluster transfer increased hallucinogenic mushroom diversity.</title>
        <authorList>
            <person name="Reynolds H.T."/>
            <person name="Vijayakumar V."/>
            <person name="Gluck-Thaler E."/>
            <person name="Korotkin H.B."/>
            <person name="Matheny P.B."/>
            <person name="Slot J.C."/>
        </authorList>
    </citation>
    <scope>NUCLEOTIDE SEQUENCE [LARGE SCALE GENOMIC DNA]</scope>
    <source>
        <strain evidence="2 3">2629</strain>
    </source>
</reference>
<feature type="compositionally biased region" description="Polar residues" evidence="1">
    <location>
        <begin position="1664"/>
        <end position="1675"/>
    </location>
</feature>
<feature type="region of interest" description="Disordered" evidence="1">
    <location>
        <begin position="1"/>
        <end position="215"/>
    </location>
</feature>
<organism evidence="2 3">
    <name type="scientific">Panaeolus cyanescens</name>
    <dbReference type="NCBI Taxonomy" id="181874"/>
    <lineage>
        <taxon>Eukaryota</taxon>
        <taxon>Fungi</taxon>
        <taxon>Dikarya</taxon>
        <taxon>Basidiomycota</taxon>
        <taxon>Agaricomycotina</taxon>
        <taxon>Agaricomycetes</taxon>
        <taxon>Agaricomycetidae</taxon>
        <taxon>Agaricales</taxon>
        <taxon>Agaricineae</taxon>
        <taxon>Galeropsidaceae</taxon>
        <taxon>Panaeolus</taxon>
    </lineage>
</organism>
<feature type="region of interest" description="Disordered" evidence="1">
    <location>
        <begin position="236"/>
        <end position="255"/>
    </location>
</feature>
<proteinExistence type="predicted"/>
<feature type="compositionally biased region" description="Low complexity" evidence="1">
    <location>
        <begin position="1456"/>
        <end position="1483"/>
    </location>
</feature>
<feature type="compositionally biased region" description="Polar residues" evidence="1">
    <location>
        <begin position="1277"/>
        <end position="1291"/>
    </location>
</feature>
<feature type="region of interest" description="Disordered" evidence="1">
    <location>
        <begin position="990"/>
        <end position="1009"/>
    </location>
</feature>
<feature type="region of interest" description="Disordered" evidence="1">
    <location>
        <begin position="1162"/>
        <end position="1237"/>
    </location>
</feature>
<feature type="region of interest" description="Disordered" evidence="1">
    <location>
        <begin position="624"/>
        <end position="671"/>
    </location>
</feature>
<feature type="region of interest" description="Disordered" evidence="1">
    <location>
        <begin position="828"/>
        <end position="942"/>
    </location>
</feature>
<feature type="compositionally biased region" description="Basic and acidic residues" evidence="1">
    <location>
        <begin position="484"/>
        <end position="497"/>
    </location>
</feature>
<feature type="compositionally biased region" description="Polar residues" evidence="1">
    <location>
        <begin position="451"/>
        <end position="471"/>
    </location>
</feature>
<feature type="compositionally biased region" description="Basic and acidic residues" evidence="1">
    <location>
        <begin position="356"/>
        <end position="370"/>
    </location>
</feature>
<feature type="compositionally biased region" description="Polar residues" evidence="1">
    <location>
        <begin position="1187"/>
        <end position="1198"/>
    </location>
</feature>
<sequence length="1675" mass="179585">MANTIQETTLSSETSGQEVKAKAVESEGGVVGDVVSNERGASSSPTLSGTATNAQSDKASISTLASVQSNVPTNRPSLVPLGSNTNSSSSSTPVAPHPKRFSAMNINKKFLEKNSTASGSQATSTPSSISKSGSPITRPAMQPTSSHPRLVTAKLTANPTTSSSTIGWSRPSSVAPSPATATSSPSSSSPLPTAATPQPSVASAPQLPHVGKVIQPQPRAAIVQLSSQQKELISNKPVWGNIKPPPTSVVRPDIEPTDFPTAAEVANVNTRKHPKPEDTKLASESAAKQARLEEADTFRGVHLDPNAHHWDEMEGDDDDFLGGVIEFGDGRQYKVEANDVSESTPVDEPSTGTQHVSKENRFVDDYDRSWPKSHSSPASSSKEVPPFNATQSKGASTSPVSPYPSHAPHDSSRVLFNERSNRLEPYNRQAQPPYPPKRPGYQDGKDIQLLQKPSTSDYNAKNRRLSGSSGSYAPLGANGSFSGDKFRDRESNARREGPPLSPRAVKDQHVDFLPDRGRKSTMGPPPVPFTSTRRPSDGGRQLPPHLSQVSPNAPPRRLPSRDTRISPSEPTAGSLPTGRIPPISPAVSHASLVLVSPKQGPAVLLPLNAPELDDARKDVMQTAAARAKQRRQQEEAEREAQKERARKKAAELEERMKAADTEKQRQKEQVSAKVRSLEEYQSRDFVEMVYFQEQEAIAVIEDAIQGVNSQKSTPQGKAQEVKPGLHRPPSLKPVIREPSAATGRKGSFSARVPPSPSVVSAASQQESWRSRAQPPAPPPQQPTSPTKPERPSTFGTAPSALDQVETIAGGETDQLEVVDFAEMDKFVHSNKDDGAGSSTTQAQPVTSTVSKPTRAVASDFFEESQALDSSAKKDDFASWRRKVSVSQDIQPVLVKDAGVPGSSPSIDKPTSPQSARPAKEQSETTSTVLQPAAATKEPLGYPENGGQIVHVSIQSNVQRTPRGQTFYNDAAMSSLDDAMSRIKGALAGMQTQDSLKSKDGPSELTSPPVRASQLNTLSPNARITNRDRWVPPALRPRKADDNEEPQEDVVTILEPPHSPLPTASEIRVRLPTSSRRLEHLPYKANAMKKFTPIRLDILSFDPPMPEMIRSRDLVVNNILFRRPYKTNFRCVVRLPRHRGTRGFMPNTPVKSTVSGFGRSAVADDATSWRKSSAIQPVKPADEGESETAPTQGLDTMSRSPPPEPVPTDVVVTSIPKSTENSPTKSESNQSVRTRSQPKMPIGSAVAFIRDSRIDVVEGDVQTSVKFIVGSELDAAPGTTTDVAKPSLPNNELETHDNATPGKSASPVAPPLDLKEHAPPVRFSVAKTDSKSSDDSTDHILVTPPNQHAAPWTKTSAGISVKDSPARGPDPEHLKAVWSQSSSKAGLHPVNSLEGIGDDLTAIPFTLQEVKSDDGATPPPPSLPSAPSRMSLHEVTKAFQQVPTSSSSSTQREAISPPLTTAPVARPTPATNSPYPYSPSPQNTMRPGYAYPSPMMNHTPPVMYSHPVSASPIPNRMQVNGQHPPYGQQMWMPIPPPPPGTQGPGGMMRPVPSPYPAQIMHYPPPGYAPQGPPAGMMGPGPQPPNVGRGRNVSVMSPAMPHAHPHPGAAMYGGSPVMLPALSQNHGYMMPPVGRGQARPENNQMPQPHSQQHPPTHVPPHGGFSHVSNSSFVRSTW</sequence>
<feature type="compositionally biased region" description="Low complexity" evidence="1">
    <location>
        <begin position="169"/>
        <end position="200"/>
    </location>
</feature>
<feature type="region of interest" description="Disordered" evidence="1">
    <location>
        <begin position="1631"/>
        <end position="1675"/>
    </location>
</feature>
<feature type="compositionally biased region" description="Polar residues" evidence="1">
    <location>
        <begin position="1214"/>
        <end position="1236"/>
    </location>
</feature>
<dbReference type="Proteomes" id="UP000284842">
    <property type="component" value="Unassembled WGS sequence"/>
</dbReference>
<feature type="region of interest" description="Disordered" evidence="1">
    <location>
        <begin position="333"/>
        <end position="583"/>
    </location>
</feature>
<feature type="compositionally biased region" description="Low complexity" evidence="1">
    <location>
        <begin position="83"/>
        <end position="92"/>
    </location>
</feature>
<evidence type="ECO:0000313" key="2">
    <source>
        <dbReference type="EMBL" id="PPQ63504.1"/>
    </source>
</evidence>
<feature type="compositionally biased region" description="Basic and acidic residues" evidence="1">
    <location>
        <begin position="631"/>
        <end position="671"/>
    </location>
</feature>
<dbReference type="CDD" id="cd06503">
    <property type="entry name" value="ATP-synt_Fo_b"/>
    <property type="match status" value="1"/>
</dbReference>
<feature type="compositionally biased region" description="Polar residues" evidence="1">
    <location>
        <begin position="340"/>
        <end position="355"/>
    </location>
</feature>
<comment type="caution">
    <text evidence="2">The sequence shown here is derived from an EMBL/GenBank/DDBJ whole genome shotgun (WGS) entry which is preliminary data.</text>
</comment>